<dbReference type="SUPFAM" id="SSF48008">
    <property type="entry name" value="GntR ligand-binding domain-like"/>
    <property type="match status" value="1"/>
</dbReference>
<dbReference type="Pfam" id="PF07729">
    <property type="entry name" value="FCD"/>
    <property type="match status" value="1"/>
</dbReference>
<keyword evidence="1" id="KW-0805">Transcription regulation</keyword>
<dbReference type="PROSITE" id="PS50949">
    <property type="entry name" value="HTH_GNTR"/>
    <property type="match status" value="1"/>
</dbReference>
<dbReference type="RefSeq" id="WP_254752730.1">
    <property type="nucleotide sequence ID" value="NZ_JANCLV010000019.1"/>
</dbReference>
<keyword evidence="2" id="KW-0238">DNA-binding</keyword>
<comment type="caution">
    <text evidence="6">The sequence shown here is derived from an EMBL/GenBank/DDBJ whole genome shotgun (WGS) entry which is preliminary data.</text>
</comment>
<gene>
    <name evidence="6" type="ORF">NFC73_18830</name>
</gene>
<organism evidence="6 7">
    <name type="scientific">Pseudarthrobacter humi</name>
    <dbReference type="NCBI Taxonomy" id="2952523"/>
    <lineage>
        <taxon>Bacteria</taxon>
        <taxon>Bacillati</taxon>
        <taxon>Actinomycetota</taxon>
        <taxon>Actinomycetes</taxon>
        <taxon>Micrococcales</taxon>
        <taxon>Micrococcaceae</taxon>
        <taxon>Pseudarthrobacter</taxon>
    </lineage>
</organism>
<dbReference type="Pfam" id="PF00392">
    <property type="entry name" value="GntR"/>
    <property type="match status" value="1"/>
</dbReference>
<reference evidence="6 7" key="1">
    <citation type="submission" date="2022-06" db="EMBL/GenBank/DDBJ databases">
        <title>Pseudarthrobacter sp. strain RMG13 Genome sequencing and assembly.</title>
        <authorList>
            <person name="Kim I."/>
        </authorList>
    </citation>
    <scope>NUCLEOTIDE SEQUENCE [LARGE SCALE GENOMIC DNA]</scope>
    <source>
        <strain evidence="6 7">RMG13</strain>
    </source>
</reference>
<dbReference type="InterPro" id="IPR036388">
    <property type="entry name" value="WH-like_DNA-bd_sf"/>
</dbReference>
<dbReference type="EMBL" id="JANCLV010000019">
    <property type="protein sequence ID" value="MCP9001764.1"/>
    <property type="molecule type" value="Genomic_DNA"/>
</dbReference>
<sequence>MKTPKAESPTDRHTALVQRLGLAIAEGSLAPNSVVRLDELEAQHKVSRSVVREAARVLSSKGMLASRRRFGTVVQPEEAWNLYDPQVIRWRLASSRRLEQLQALNELRGAIEPQAARLAAERASWDAGSDLVSLAARLWAAGQRGAQEEFLLLDVEFHAAVLNASGNAMFAQFQSLVTEVLTGRTEHGLMPHLPHHEALQLHVDVASAIQRGEAGAAHAAMSRIVEQFAEEVGYIWSEHNHGESPDASPQHTTPRHTPEADGAPQLPPSASLSTTDG</sequence>
<feature type="compositionally biased region" description="Polar residues" evidence="4">
    <location>
        <begin position="268"/>
        <end position="277"/>
    </location>
</feature>
<evidence type="ECO:0000256" key="1">
    <source>
        <dbReference type="ARBA" id="ARBA00023015"/>
    </source>
</evidence>
<dbReference type="InterPro" id="IPR011711">
    <property type="entry name" value="GntR_C"/>
</dbReference>
<evidence type="ECO:0000313" key="7">
    <source>
        <dbReference type="Proteomes" id="UP001524318"/>
    </source>
</evidence>
<evidence type="ECO:0000256" key="3">
    <source>
        <dbReference type="ARBA" id="ARBA00023163"/>
    </source>
</evidence>
<feature type="region of interest" description="Disordered" evidence="4">
    <location>
        <begin position="239"/>
        <end position="277"/>
    </location>
</feature>
<dbReference type="Gene3D" id="1.10.10.10">
    <property type="entry name" value="Winged helix-like DNA-binding domain superfamily/Winged helix DNA-binding domain"/>
    <property type="match status" value="1"/>
</dbReference>
<dbReference type="PANTHER" id="PTHR43537">
    <property type="entry name" value="TRANSCRIPTIONAL REGULATOR, GNTR FAMILY"/>
    <property type="match status" value="1"/>
</dbReference>
<proteinExistence type="predicted"/>
<dbReference type="InterPro" id="IPR036390">
    <property type="entry name" value="WH_DNA-bd_sf"/>
</dbReference>
<keyword evidence="7" id="KW-1185">Reference proteome</keyword>
<evidence type="ECO:0000259" key="5">
    <source>
        <dbReference type="PROSITE" id="PS50949"/>
    </source>
</evidence>
<name>A0ABT1LTH1_9MICC</name>
<feature type="domain" description="HTH gntR-type" evidence="5">
    <location>
        <begin position="10"/>
        <end position="77"/>
    </location>
</feature>
<dbReference type="SMART" id="SM00345">
    <property type="entry name" value="HTH_GNTR"/>
    <property type="match status" value="1"/>
</dbReference>
<dbReference type="InterPro" id="IPR000524">
    <property type="entry name" value="Tscrpt_reg_HTH_GntR"/>
</dbReference>
<dbReference type="Gene3D" id="1.20.120.530">
    <property type="entry name" value="GntR ligand-binding domain-like"/>
    <property type="match status" value="1"/>
</dbReference>
<dbReference type="InterPro" id="IPR008920">
    <property type="entry name" value="TF_FadR/GntR_C"/>
</dbReference>
<dbReference type="SMART" id="SM00895">
    <property type="entry name" value="FCD"/>
    <property type="match status" value="1"/>
</dbReference>
<evidence type="ECO:0000256" key="2">
    <source>
        <dbReference type="ARBA" id="ARBA00023125"/>
    </source>
</evidence>
<evidence type="ECO:0000256" key="4">
    <source>
        <dbReference type="SAM" id="MobiDB-lite"/>
    </source>
</evidence>
<dbReference type="PANTHER" id="PTHR43537:SF44">
    <property type="entry name" value="GNTR FAMILY REGULATORY PROTEIN"/>
    <property type="match status" value="1"/>
</dbReference>
<dbReference type="Proteomes" id="UP001524318">
    <property type="component" value="Unassembled WGS sequence"/>
</dbReference>
<accession>A0ABT1LTH1</accession>
<dbReference type="SUPFAM" id="SSF46785">
    <property type="entry name" value="Winged helix' DNA-binding domain"/>
    <property type="match status" value="1"/>
</dbReference>
<keyword evidence="3" id="KW-0804">Transcription</keyword>
<evidence type="ECO:0000313" key="6">
    <source>
        <dbReference type="EMBL" id="MCP9001764.1"/>
    </source>
</evidence>
<protein>
    <submittedName>
        <fullName evidence="6">FCD domain-containing protein</fullName>
    </submittedName>
</protein>